<dbReference type="Pfam" id="PF13405">
    <property type="entry name" value="EF-hand_6"/>
    <property type="match status" value="1"/>
</dbReference>
<dbReference type="GO" id="GO:0043020">
    <property type="term" value="C:NADPH oxidase complex"/>
    <property type="evidence" value="ECO:0007669"/>
    <property type="project" value="TreeGrafter"/>
</dbReference>
<feature type="domain" description="EF-hand" evidence="11">
    <location>
        <begin position="146"/>
        <end position="181"/>
    </location>
</feature>
<dbReference type="InterPro" id="IPR017938">
    <property type="entry name" value="Riboflavin_synthase-like_b-brl"/>
</dbReference>
<keyword evidence="2" id="KW-0285">Flavoprotein</keyword>
<accession>A0A9Q1C231</accession>
<dbReference type="InterPro" id="IPR011992">
    <property type="entry name" value="EF-hand-dom_pair"/>
</dbReference>
<dbReference type="CDD" id="cd06186">
    <property type="entry name" value="NOX_Duox_like_FAD_NADP"/>
    <property type="match status" value="1"/>
</dbReference>
<comment type="caution">
    <text evidence="13">The sequence shown here is derived from an EMBL/GenBank/DDBJ whole genome shotgun (WGS) entry which is preliminary data.</text>
</comment>
<dbReference type="Gene3D" id="2.40.30.10">
    <property type="entry name" value="Translation factors"/>
    <property type="match status" value="1"/>
</dbReference>
<dbReference type="Gene3D" id="3.40.50.80">
    <property type="entry name" value="Nucleotide-binding domain of ferredoxin-NADP reductase (FNR) module"/>
    <property type="match status" value="1"/>
</dbReference>
<gene>
    <name evidence="13" type="ORF">HOLleu_20610</name>
</gene>
<keyword evidence="3 10" id="KW-0812">Transmembrane</keyword>
<dbReference type="PROSITE" id="PS00018">
    <property type="entry name" value="EF_HAND_1"/>
    <property type="match status" value="3"/>
</dbReference>
<dbReference type="SFLD" id="SFLDG01169">
    <property type="entry name" value="NADPH_oxidase_subgroup_(NOX)"/>
    <property type="match status" value="1"/>
</dbReference>
<keyword evidence="4" id="KW-0274">FAD</keyword>
<keyword evidence="8" id="KW-0560">Oxidoreductase</keyword>
<dbReference type="InterPro" id="IPR013130">
    <property type="entry name" value="Fe3_Rdtase_TM_dom"/>
</dbReference>
<dbReference type="CDD" id="cd00051">
    <property type="entry name" value="EFh"/>
    <property type="match status" value="2"/>
</dbReference>
<feature type="transmembrane region" description="Helical" evidence="10">
    <location>
        <begin position="387"/>
        <end position="405"/>
    </location>
</feature>
<evidence type="ECO:0000259" key="12">
    <source>
        <dbReference type="PROSITE" id="PS51384"/>
    </source>
</evidence>
<dbReference type="Pfam" id="PF08022">
    <property type="entry name" value="FAD_binding_8"/>
    <property type="match status" value="1"/>
</dbReference>
<evidence type="ECO:0000313" key="13">
    <source>
        <dbReference type="EMBL" id="KAJ8036591.1"/>
    </source>
</evidence>
<keyword evidence="5" id="KW-0106">Calcium</keyword>
<keyword evidence="7 10" id="KW-1133">Transmembrane helix</keyword>
<dbReference type="PRINTS" id="PR00450">
    <property type="entry name" value="RECOVERIN"/>
</dbReference>
<sequence length="828" mass="94930">MEEDPNYLSLKNLEYSMPRSRASSVGNVAVDEEAKWLSWAETQFSTIAGEDRQIDLDEFKRAIGVKESFFAERFFAQFDADGSGYISLDELLDGLHLLTKGDPVDKLRFLFKVYDVDGNGFVDRDELGTVLKSCMEESALKLDDNQLDELSSALFEAADTDGSGTISFEELKEELEKNPEVLENLTISAASWLRPPTKRKGQKSLLPRYLTWRYIHNNSRKLIFFLVYFFVNTTLFVKRTHDILKEHKDDSVGSPWCLAIARGCGQCLNFNSSFILVLMLRKSLTYIRATKLAEYLPVDQNISFHKMVGYILAVFSLVHTIAHVGYAHSISSEKLTAIEILLTNPNATTLGLGIVAGSAYITGWSLVVVLTVMVLCSLPIVRRSGHFQLFYFTHMFYVIFWTLLILHGPKFWYWFTIPGLIFLVEKISQTKWVKLARYGKTYVEDVELLPSGVTHLIVTRPPSFRFKPGDYIFIQIPEIATYEWHPFTISSAPEQQGKISMHIRSDGNWTTRLYSFFEEKQKEQEEEHMRLHCNNFEEHKIVIDKIDDQEDTERPTGSVGNHKHAFENHNDEEHSFAPLHEPENSDSSYMMDADETEPLRSIACQTTWNPRASQRKSPCVRDHKIQVFIDGPYGTPTRAIFQAEHAVLIGAGIGVTPFASILQSVMHRFKASKRTCPSCQHSWLDSIPEDLMCLKKVDFIWINRHQKCFEWFVSLLTQLEMEQAETPFENVLELHMYMTSALGKTDMKGIGLQMALDILHRKGKKDMITGLKTRTQPGRPDWNQVLFTKIANERKGKVQVFFCGSPSLSKVVKSACEKFRFHFHKENF</sequence>
<evidence type="ECO:0000256" key="3">
    <source>
        <dbReference type="ARBA" id="ARBA00022692"/>
    </source>
</evidence>
<evidence type="ECO:0000256" key="5">
    <source>
        <dbReference type="ARBA" id="ARBA00022837"/>
    </source>
</evidence>
<feature type="domain" description="FAD-binding FR-type" evidence="12">
    <location>
        <begin position="436"/>
        <end position="562"/>
    </location>
</feature>
<dbReference type="InterPro" id="IPR050369">
    <property type="entry name" value="RBOH/FRE"/>
</dbReference>
<dbReference type="SFLD" id="SFLDS00052">
    <property type="entry name" value="Ferric_Reductase_Domain"/>
    <property type="match status" value="1"/>
</dbReference>
<dbReference type="SUPFAM" id="SSF47473">
    <property type="entry name" value="EF-hand"/>
    <property type="match status" value="1"/>
</dbReference>
<dbReference type="AlphaFoldDB" id="A0A9Q1C231"/>
<dbReference type="EMBL" id="JAIZAY010000009">
    <property type="protein sequence ID" value="KAJ8036591.1"/>
    <property type="molecule type" value="Genomic_DNA"/>
</dbReference>
<keyword evidence="6" id="KW-0521">NADP</keyword>
<dbReference type="Pfam" id="PF01794">
    <property type="entry name" value="Ferric_reduct"/>
    <property type="match status" value="1"/>
</dbReference>
<keyword evidence="14" id="KW-1185">Reference proteome</keyword>
<evidence type="ECO:0000256" key="1">
    <source>
        <dbReference type="ARBA" id="ARBA00004141"/>
    </source>
</evidence>
<dbReference type="GO" id="GO:0005509">
    <property type="term" value="F:calcium ion binding"/>
    <property type="evidence" value="ECO:0007669"/>
    <property type="project" value="InterPro"/>
</dbReference>
<feature type="transmembrane region" description="Helical" evidence="10">
    <location>
        <begin position="350"/>
        <end position="375"/>
    </location>
</feature>
<dbReference type="GO" id="GO:0042554">
    <property type="term" value="P:superoxide anion generation"/>
    <property type="evidence" value="ECO:0007669"/>
    <property type="project" value="TreeGrafter"/>
</dbReference>
<dbReference type="PANTHER" id="PTHR11972:SF58">
    <property type="entry name" value="NADPH OXIDASE 5"/>
    <property type="match status" value="1"/>
</dbReference>
<evidence type="ECO:0000259" key="11">
    <source>
        <dbReference type="PROSITE" id="PS50222"/>
    </source>
</evidence>
<dbReference type="InterPro" id="IPR018247">
    <property type="entry name" value="EF_Hand_1_Ca_BS"/>
</dbReference>
<dbReference type="FunFam" id="3.40.50.80:FF:000012">
    <property type="entry name" value="NADPH oxidase, isoform B"/>
    <property type="match status" value="1"/>
</dbReference>
<protein>
    <submittedName>
        <fullName evidence="13">NADPH oxidase 5</fullName>
    </submittedName>
</protein>
<keyword evidence="9 10" id="KW-0472">Membrane</keyword>
<dbReference type="InterPro" id="IPR017927">
    <property type="entry name" value="FAD-bd_FR_type"/>
</dbReference>
<dbReference type="InterPro" id="IPR013121">
    <property type="entry name" value="Fe_red_NAD-bd_6"/>
</dbReference>
<evidence type="ECO:0000313" key="14">
    <source>
        <dbReference type="Proteomes" id="UP001152320"/>
    </source>
</evidence>
<feature type="domain" description="EF-hand" evidence="11">
    <location>
        <begin position="66"/>
        <end position="101"/>
    </location>
</feature>
<evidence type="ECO:0000256" key="4">
    <source>
        <dbReference type="ARBA" id="ARBA00022827"/>
    </source>
</evidence>
<feature type="domain" description="EF-hand" evidence="11">
    <location>
        <begin position="102"/>
        <end position="137"/>
    </location>
</feature>
<comment type="subcellular location">
    <subcellularLocation>
        <location evidence="1">Membrane</location>
        <topology evidence="1">Multi-pass membrane protein</topology>
    </subcellularLocation>
</comment>
<evidence type="ECO:0000256" key="2">
    <source>
        <dbReference type="ARBA" id="ARBA00022630"/>
    </source>
</evidence>
<dbReference type="PROSITE" id="PS51384">
    <property type="entry name" value="FAD_FR"/>
    <property type="match status" value="1"/>
</dbReference>
<dbReference type="Pfam" id="PF13499">
    <property type="entry name" value="EF-hand_7"/>
    <property type="match status" value="1"/>
</dbReference>
<dbReference type="SUPFAM" id="SSF52343">
    <property type="entry name" value="Ferredoxin reductase-like, C-terminal NADP-linked domain"/>
    <property type="match status" value="1"/>
</dbReference>
<feature type="transmembrane region" description="Helical" evidence="10">
    <location>
        <begin position="222"/>
        <end position="239"/>
    </location>
</feature>
<feature type="transmembrane region" description="Helical" evidence="10">
    <location>
        <begin position="310"/>
        <end position="330"/>
    </location>
</feature>
<evidence type="ECO:0000256" key="6">
    <source>
        <dbReference type="ARBA" id="ARBA00022857"/>
    </source>
</evidence>
<proteinExistence type="predicted"/>
<evidence type="ECO:0000256" key="8">
    <source>
        <dbReference type="ARBA" id="ARBA00023002"/>
    </source>
</evidence>
<dbReference type="Gene3D" id="1.10.238.10">
    <property type="entry name" value="EF-hand"/>
    <property type="match status" value="1"/>
</dbReference>
<evidence type="ECO:0000256" key="10">
    <source>
        <dbReference type="SAM" id="Phobius"/>
    </source>
</evidence>
<dbReference type="Proteomes" id="UP001152320">
    <property type="component" value="Chromosome 9"/>
</dbReference>
<dbReference type="GO" id="GO:0016175">
    <property type="term" value="F:superoxide-generating NAD(P)H oxidase activity"/>
    <property type="evidence" value="ECO:0007669"/>
    <property type="project" value="TreeGrafter"/>
</dbReference>
<evidence type="ECO:0000256" key="9">
    <source>
        <dbReference type="ARBA" id="ARBA00023136"/>
    </source>
</evidence>
<dbReference type="InterPro" id="IPR039261">
    <property type="entry name" value="FNR_nucleotide-bd"/>
</dbReference>
<evidence type="ECO:0000256" key="7">
    <source>
        <dbReference type="ARBA" id="ARBA00022989"/>
    </source>
</evidence>
<name>A0A9Q1C231_HOLLE</name>
<reference evidence="13" key="1">
    <citation type="submission" date="2021-10" db="EMBL/GenBank/DDBJ databases">
        <title>Tropical sea cucumber genome reveals ecological adaptation and Cuvierian tubules defense mechanism.</title>
        <authorList>
            <person name="Chen T."/>
        </authorList>
    </citation>
    <scope>NUCLEOTIDE SEQUENCE</scope>
    <source>
        <strain evidence="13">Nanhai2018</strain>
        <tissue evidence="13">Muscle</tissue>
    </source>
</reference>
<dbReference type="GO" id="GO:0006952">
    <property type="term" value="P:defense response"/>
    <property type="evidence" value="ECO:0007669"/>
    <property type="project" value="TreeGrafter"/>
</dbReference>
<dbReference type="FunFam" id="2.40.30.10:FF:000056">
    <property type="entry name" value="NADPH oxidase 5"/>
    <property type="match status" value="1"/>
</dbReference>
<dbReference type="InterPro" id="IPR002048">
    <property type="entry name" value="EF_hand_dom"/>
</dbReference>
<dbReference type="PANTHER" id="PTHR11972">
    <property type="entry name" value="NADPH OXIDASE"/>
    <property type="match status" value="1"/>
</dbReference>
<organism evidence="13 14">
    <name type="scientific">Holothuria leucospilota</name>
    <name type="common">Black long sea cucumber</name>
    <name type="synonym">Mertensiothuria leucospilota</name>
    <dbReference type="NCBI Taxonomy" id="206669"/>
    <lineage>
        <taxon>Eukaryota</taxon>
        <taxon>Metazoa</taxon>
        <taxon>Echinodermata</taxon>
        <taxon>Eleutherozoa</taxon>
        <taxon>Echinozoa</taxon>
        <taxon>Holothuroidea</taxon>
        <taxon>Aspidochirotacea</taxon>
        <taxon>Aspidochirotida</taxon>
        <taxon>Holothuriidae</taxon>
        <taxon>Holothuria</taxon>
    </lineage>
</organism>
<dbReference type="PROSITE" id="PS50222">
    <property type="entry name" value="EF_HAND_2"/>
    <property type="match status" value="3"/>
</dbReference>
<dbReference type="SUPFAM" id="SSF63380">
    <property type="entry name" value="Riboflavin synthase domain-like"/>
    <property type="match status" value="1"/>
</dbReference>
<dbReference type="InterPro" id="IPR013112">
    <property type="entry name" value="FAD-bd_8"/>
</dbReference>
<dbReference type="SMART" id="SM00054">
    <property type="entry name" value="EFh"/>
    <property type="match status" value="3"/>
</dbReference>
<dbReference type="Pfam" id="PF08030">
    <property type="entry name" value="NAD_binding_6"/>
    <property type="match status" value="1"/>
</dbReference>
<dbReference type="OrthoDB" id="167398at2759"/>
<feature type="transmembrane region" description="Helical" evidence="10">
    <location>
        <begin position="259"/>
        <end position="280"/>
    </location>
</feature>